<accession>A0A1T5DHY3</accession>
<gene>
    <name evidence="3" type="ORF">SAMN05660477_00727</name>
</gene>
<dbReference type="InterPro" id="IPR006076">
    <property type="entry name" value="FAD-dep_OxRdtase"/>
</dbReference>
<evidence type="ECO:0000256" key="1">
    <source>
        <dbReference type="ARBA" id="ARBA00023002"/>
    </source>
</evidence>
<dbReference type="InterPro" id="IPR036188">
    <property type="entry name" value="FAD/NAD-bd_sf"/>
</dbReference>
<protein>
    <submittedName>
        <fullName evidence="3">Glycine/D-amino acid oxidase</fullName>
    </submittedName>
</protein>
<dbReference type="Proteomes" id="UP000191112">
    <property type="component" value="Unassembled WGS sequence"/>
</dbReference>
<keyword evidence="1" id="KW-0560">Oxidoreductase</keyword>
<dbReference type="RefSeq" id="WP_245797145.1">
    <property type="nucleotide sequence ID" value="NZ_FUYZ01000002.1"/>
</dbReference>
<dbReference type="STRING" id="619805.SAMN05660477_00727"/>
<dbReference type="SUPFAM" id="SSF51971">
    <property type="entry name" value="Nucleotide-binding domain"/>
    <property type="match status" value="1"/>
</dbReference>
<proteinExistence type="predicted"/>
<feature type="domain" description="FAD dependent oxidoreductase" evidence="2">
    <location>
        <begin position="4"/>
        <end position="320"/>
    </location>
</feature>
<sequence>MKLDYIIVGGGYAGVMFAHQLIKNNKSFILISDGVRSASEISAGVCNPVVLKRFTGVWNAKNEIETVRNNFSEMGPYLGQNFINSENLVRIFHDDIERDLWLKKSENEDLKDFLDTDFIKLKSVKNDYLSGRVHYSLRVDVKAFFRSFYSYLEEHKLWLKEAFDFSELNLGTNTYKDFSFDKIVFCEGVNVNNNPYFSNLPVKGNRGHSILISSDAEVDPYIIKKKFFLFKTSQKQFFVGGTYEWDQTVLEIIPESVNKLTSGLEEIFDKEYKIDEVNVAFRAVVHDRRPILGCHEEHENMYVLNGMGARGVMNSCFFSKQLFEHIEYKKEIFPEVDIKRFQ</sequence>
<dbReference type="Gene3D" id="3.50.50.60">
    <property type="entry name" value="FAD/NAD(P)-binding domain"/>
    <property type="match status" value="2"/>
</dbReference>
<dbReference type="GO" id="GO:0005737">
    <property type="term" value="C:cytoplasm"/>
    <property type="evidence" value="ECO:0007669"/>
    <property type="project" value="TreeGrafter"/>
</dbReference>
<dbReference type="AlphaFoldDB" id="A0A1T5DHY3"/>
<name>A0A1T5DHY3_9FLAO</name>
<evidence type="ECO:0000259" key="2">
    <source>
        <dbReference type="Pfam" id="PF01266"/>
    </source>
</evidence>
<organism evidence="3 4">
    <name type="scientific">Soonwooa buanensis</name>
    <dbReference type="NCBI Taxonomy" id="619805"/>
    <lineage>
        <taxon>Bacteria</taxon>
        <taxon>Pseudomonadati</taxon>
        <taxon>Bacteroidota</taxon>
        <taxon>Flavobacteriia</taxon>
        <taxon>Flavobacteriales</taxon>
        <taxon>Weeksellaceae</taxon>
        <taxon>Chryseobacterium group</taxon>
        <taxon>Soonwooa</taxon>
    </lineage>
</organism>
<evidence type="ECO:0000313" key="4">
    <source>
        <dbReference type="Proteomes" id="UP000191112"/>
    </source>
</evidence>
<dbReference type="PANTHER" id="PTHR13847">
    <property type="entry name" value="SARCOSINE DEHYDROGENASE-RELATED"/>
    <property type="match status" value="1"/>
</dbReference>
<dbReference type="Gene3D" id="3.30.9.10">
    <property type="entry name" value="D-Amino Acid Oxidase, subunit A, domain 2"/>
    <property type="match status" value="1"/>
</dbReference>
<dbReference type="EMBL" id="FUYZ01000002">
    <property type="protein sequence ID" value="SKB71100.1"/>
    <property type="molecule type" value="Genomic_DNA"/>
</dbReference>
<dbReference type="PANTHER" id="PTHR13847:SF289">
    <property type="entry name" value="GLYCINE OXIDASE"/>
    <property type="match status" value="1"/>
</dbReference>
<reference evidence="3 4" key="1">
    <citation type="submission" date="2017-02" db="EMBL/GenBank/DDBJ databases">
        <authorList>
            <person name="Peterson S.W."/>
        </authorList>
    </citation>
    <scope>NUCLEOTIDE SEQUENCE [LARGE SCALE GENOMIC DNA]</scope>
    <source>
        <strain evidence="3 4">DSM 22323</strain>
    </source>
</reference>
<evidence type="ECO:0000313" key="3">
    <source>
        <dbReference type="EMBL" id="SKB71100.1"/>
    </source>
</evidence>
<keyword evidence="4" id="KW-1185">Reference proteome</keyword>
<dbReference type="Pfam" id="PF01266">
    <property type="entry name" value="DAO"/>
    <property type="match status" value="1"/>
</dbReference>
<dbReference type="GO" id="GO:0016491">
    <property type="term" value="F:oxidoreductase activity"/>
    <property type="evidence" value="ECO:0007669"/>
    <property type="project" value="UniProtKB-KW"/>
</dbReference>